<feature type="transmembrane region" description="Helical" evidence="6">
    <location>
        <begin position="74"/>
        <end position="92"/>
    </location>
</feature>
<evidence type="ECO:0000256" key="2">
    <source>
        <dbReference type="ARBA" id="ARBA00022475"/>
    </source>
</evidence>
<keyword evidence="5 6" id="KW-0472">Membrane</keyword>
<dbReference type="AlphaFoldDB" id="A0A176X1K2"/>
<reference evidence="7 8" key="1">
    <citation type="submission" date="2016-05" db="EMBL/GenBank/DDBJ databases">
        <authorList>
            <person name="Lavstsen T."/>
            <person name="Jespersen J.S."/>
        </authorList>
    </citation>
    <scope>NUCLEOTIDE SEQUENCE [LARGE SCALE GENOMIC DNA]</scope>
    <source>
        <strain evidence="7 8">KCJ1736</strain>
    </source>
</reference>
<dbReference type="PANTHER" id="PTHR30086">
    <property type="entry name" value="ARGININE EXPORTER PROTEIN ARGO"/>
    <property type="match status" value="1"/>
</dbReference>
<feature type="transmembrane region" description="Helical" evidence="6">
    <location>
        <begin position="128"/>
        <end position="147"/>
    </location>
</feature>
<feature type="transmembrane region" description="Helical" evidence="6">
    <location>
        <begin position="6"/>
        <end position="32"/>
    </location>
</feature>
<sequence length="211" mass="22543">MSGQAWLIFCAACAVVFALPSPLVFSVASYAAIRGRKTIFASVTGGALGIVTAMTISAIPVAGLTYLPQSFVEIVQWAGIGWLMLFLLWTFATPAAQAANADNDNLPGKSWSGIFRDCYGISALRPRYFAFFLALLPQFVSASGNTIETLAMAQAAILLMTLVILTVQALLAGPTLALVRRMSGDKKIRAKYRTHFISGRAVSAGYRRIAA</sequence>
<dbReference type="InterPro" id="IPR001123">
    <property type="entry name" value="LeuE-type"/>
</dbReference>
<evidence type="ECO:0000256" key="1">
    <source>
        <dbReference type="ARBA" id="ARBA00004651"/>
    </source>
</evidence>
<comment type="caution">
    <text evidence="7">The sequence shown here is derived from an EMBL/GenBank/DDBJ whole genome shotgun (WGS) entry which is preliminary data.</text>
</comment>
<evidence type="ECO:0000256" key="4">
    <source>
        <dbReference type="ARBA" id="ARBA00022989"/>
    </source>
</evidence>
<dbReference type="EMBL" id="LXPS01000037">
    <property type="protein sequence ID" value="OAE39345.1"/>
    <property type="molecule type" value="Genomic_DNA"/>
</dbReference>
<dbReference type="RefSeq" id="WP_063950593.1">
    <property type="nucleotide sequence ID" value="NZ_CP072308.1"/>
</dbReference>
<keyword evidence="2" id="KW-1003">Cell membrane</keyword>
<name>A0A176X1K2_AGRTU</name>
<comment type="subcellular location">
    <subcellularLocation>
        <location evidence="1">Cell membrane</location>
        <topology evidence="1">Multi-pass membrane protein</topology>
    </subcellularLocation>
</comment>
<dbReference type="GO" id="GO:0015171">
    <property type="term" value="F:amino acid transmembrane transporter activity"/>
    <property type="evidence" value="ECO:0007669"/>
    <property type="project" value="TreeGrafter"/>
</dbReference>
<feature type="transmembrane region" description="Helical" evidence="6">
    <location>
        <begin position="153"/>
        <end position="179"/>
    </location>
</feature>
<dbReference type="Proteomes" id="UP000077098">
    <property type="component" value="Unassembled WGS sequence"/>
</dbReference>
<dbReference type="PANTHER" id="PTHR30086:SF20">
    <property type="entry name" value="ARGININE EXPORTER PROTEIN ARGO-RELATED"/>
    <property type="match status" value="1"/>
</dbReference>
<organism evidence="7 8">
    <name type="scientific">Agrobacterium tumefaciens</name>
    <dbReference type="NCBI Taxonomy" id="358"/>
    <lineage>
        <taxon>Bacteria</taxon>
        <taxon>Pseudomonadati</taxon>
        <taxon>Pseudomonadota</taxon>
        <taxon>Alphaproteobacteria</taxon>
        <taxon>Hyphomicrobiales</taxon>
        <taxon>Rhizobiaceae</taxon>
        <taxon>Rhizobium/Agrobacterium group</taxon>
        <taxon>Agrobacterium</taxon>
        <taxon>Agrobacterium tumefaciens complex</taxon>
    </lineage>
</organism>
<protein>
    <submittedName>
        <fullName evidence="7">Lysine transporter LysE</fullName>
    </submittedName>
</protein>
<keyword evidence="4 6" id="KW-1133">Transmembrane helix</keyword>
<evidence type="ECO:0000313" key="7">
    <source>
        <dbReference type="EMBL" id="OAE39345.1"/>
    </source>
</evidence>
<dbReference type="GO" id="GO:0005886">
    <property type="term" value="C:plasma membrane"/>
    <property type="evidence" value="ECO:0007669"/>
    <property type="project" value="UniProtKB-SubCell"/>
</dbReference>
<evidence type="ECO:0000256" key="5">
    <source>
        <dbReference type="ARBA" id="ARBA00023136"/>
    </source>
</evidence>
<evidence type="ECO:0000256" key="3">
    <source>
        <dbReference type="ARBA" id="ARBA00022692"/>
    </source>
</evidence>
<gene>
    <name evidence="7" type="ORF">A7J57_23455</name>
</gene>
<feature type="transmembrane region" description="Helical" evidence="6">
    <location>
        <begin position="39"/>
        <end position="62"/>
    </location>
</feature>
<dbReference type="Pfam" id="PF01810">
    <property type="entry name" value="LysE"/>
    <property type="match status" value="1"/>
</dbReference>
<accession>A0A176X1K2</accession>
<keyword evidence="3 6" id="KW-0812">Transmembrane</keyword>
<proteinExistence type="predicted"/>
<evidence type="ECO:0000313" key="8">
    <source>
        <dbReference type="Proteomes" id="UP000077098"/>
    </source>
</evidence>
<evidence type="ECO:0000256" key="6">
    <source>
        <dbReference type="SAM" id="Phobius"/>
    </source>
</evidence>